<gene>
    <name evidence="2" type="ORF">QBC40DRAFT_294549</name>
</gene>
<evidence type="ECO:0000256" key="1">
    <source>
        <dbReference type="SAM" id="MobiDB-lite"/>
    </source>
</evidence>
<evidence type="ECO:0000313" key="3">
    <source>
        <dbReference type="Proteomes" id="UP001303160"/>
    </source>
</evidence>
<proteinExistence type="predicted"/>
<organism evidence="2 3">
    <name type="scientific">Triangularia verruculosa</name>
    <dbReference type="NCBI Taxonomy" id="2587418"/>
    <lineage>
        <taxon>Eukaryota</taxon>
        <taxon>Fungi</taxon>
        <taxon>Dikarya</taxon>
        <taxon>Ascomycota</taxon>
        <taxon>Pezizomycotina</taxon>
        <taxon>Sordariomycetes</taxon>
        <taxon>Sordariomycetidae</taxon>
        <taxon>Sordariales</taxon>
        <taxon>Podosporaceae</taxon>
        <taxon>Triangularia</taxon>
    </lineage>
</organism>
<name>A0AAN7AVI0_9PEZI</name>
<reference evidence="2" key="1">
    <citation type="journal article" date="2023" name="Mol. Phylogenet. Evol.">
        <title>Genome-scale phylogeny and comparative genomics of the fungal order Sordariales.</title>
        <authorList>
            <person name="Hensen N."/>
            <person name="Bonometti L."/>
            <person name="Westerberg I."/>
            <person name="Brannstrom I.O."/>
            <person name="Guillou S."/>
            <person name="Cros-Aarteil S."/>
            <person name="Calhoun S."/>
            <person name="Haridas S."/>
            <person name="Kuo A."/>
            <person name="Mondo S."/>
            <person name="Pangilinan J."/>
            <person name="Riley R."/>
            <person name="LaButti K."/>
            <person name="Andreopoulos B."/>
            <person name="Lipzen A."/>
            <person name="Chen C."/>
            <person name="Yan M."/>
            <person name="Daum C."/>
            <person name="Ng V."/>
            <person name="Clum A."/>
            <person name="Steindorff A."/>
            <person name="Ohm R.A."/>
            <person name="Martin F."/>
            <person name="Silar P."/>
            <person name="Natvig D.O."/>
            <person name="Lalanne C."/>
            <person name="Gautier V."/>
            <person name="Ament-Velasquez S.L."/>
            <person name="Kruys A."/>
            <person name="Hutchinson M.I."/>
            <person name="Powell A.J."/>
            <person name="Barry K."/>
            <person name="Miller A.N."/>
            <person name="Grigoriev I.V."/>
            <person name="Debuchy R."/>
            <person name="Gladieux P."/>
            <person name="Hiltunen Thoren M."/>
            <person name="Johannesson H."/>
        </authorList>
    </citation>
    <scope>NUCLEOTIDE SEQUENCE</scope>
    <source>
        <strain evidence="2">CBS 315.58</strain>
    </source>
</reference>
<dbReference type="AlphaFoldDB" id="A0AAN7AVI0"/>
<dbReference type="EMBL" id="MU863895">
    <property type="protein sequence ID" value="KAK4202716.1"/>
    <property type="molecule type" value="Genomic_DNA"/>
</dbReference>
<sequence length="219" mass="23754">MITLAHLPPALDRAIHPKCLILPMSCKFIALDTDSLTTDEAAIVFMQWAHYWGALAQSTTLLLMAAERDNSAGQKAQDDKPEENVEDDQSEKKKKKKKKNKKSKKKKSKASPTAAEGSSASVNLDEATAISGSATSVNPDDDDDDGDNMSEDTIKMMDEKGFNQIADFLRELKLAKSSSAVPAQTPGEQVESSAAVSTTEAKYRLKEGSIPDASFKSRE</sequence>
<feature type="compositionally biased region" description="Basic residues" evidence="1">
    <location>
        <begin position="92"/>
        <end position="109"/>
    </location>
</feature>
<feature type="region of interest" description="Disordered" evidence="1">
    <location>
        <begin position="178"/>
        <end position="219"/>
    </location>
</feature>
<comment type="caution">
    <text evidence="2">The sequence shown here is derived from an EMBL/GenBank/DDBJ whole genome shotgun (WGS) entry which is preliminary data.</text>
</comment>
<feature type="compositionally biased region" description="Polar residues" evidence="1">
    <location>
        <begin position="178"/>
        <end position="200"/>
    </location>
</feature>
<feature type="compositionally biased region" description="Basic and acidic residues" evidence="1">
    <location>
        <begin position="201"/>
        <end position="219"/>
    </location>
</feature>
<feature type="region of interest" description="Disordered" evidence="1">
    <location>
        <begin position="72"/>
        <end position="154"/>
    </location>
</feature>
<accession>A0AAN7AVI0</accession>
<evidence type="ECO:0000313" key="2">
    <source>
        <dbReference type="EMBL" id="KAK4202716.1"/>
    </source>
</evidence>
<dbReference type="Proteomes" id="UP001303160">
    <property type="component" value="Unassembled WGS sequence"/>
</dbReference>
<keyword evidence="3" id="KW-1185">Reference proteome</keyword>
<feature type="compositionally biased region" description="Acidic residues" evidence="1">
    <location>
        <begin position="139"/>
        <end position="150"/>
    </location>
</feature>
<protein>
    <submittedName>
        <fullName evidence="2">Uncharacterized protein</fullName>
    </submittedName>
</protein>
<reference evidence="2" key="2">
    <citation type="submission" date="2023-05" db="EMBL/GenBank/DDBJ databases">
        <authorList>
            <consortium name="Lawrence Berkeley National Laboratory"/>
            <person name="Steindorff A."/>
            <person name="Hensen N."/>
            <person name="Bonometti L."/>
            <person name="Westerberg I."/>
            <person name="Brannstrom I.O."/>
            <person name="Guillou S."/>
            <person name="Cros-Aarteil S."/>
            <person name="Calhoun S."/>
            <person name="Haridas S."/>
            <person name="Kuo A."/>
            <person name="Mondo S."/>
            <person name="Pangilinan J."/>
            <person name="Riley R."/>
            <person name="Labutti K."/>
            <person name="Andreopoulos B."/>
            <person name="Lipzen A."/>
            <person name="Chen C."/>
            <person name="Yanf M."/>
            <person name="Daum C."/>
            <person name="Ng V."/>
            <person name="Clum A."/>
            <person name="Ohm R."/>
            <person name="Martin F."/>
            <person name="Silar P."/>
            <person name="Natvig D."/>
            <person name="Lalanne C."/>
            <person name="Gautier V."/>
            <person name="Ament-Velasquez S.L."/>
            <person name="Kruys A."/>
            <person name="Hutchinson M.I."/>
            <person name="Powell A.J."/>
            <person name="Barry K."/>
            <person name="Miller A.N."/>
            <person name="Grigoriev I.V."/>
            <person name="Debuchy R."/>
            <person name="Gladieux P."/>
            <person name="Thoren M.H."/>
            <person name="Johannesson H."/>
        </authorList>
    </citation>
    <scope>NUCLEOTIDE SEQUENCE</scope>
    <source>
        <strain evidence="2">CBS 315.58</strain>
    </source>
</reference>
<feature type="compositionally biased region" description="Basic and acidic residues" evidence="1">
    <location>
        <begin position="72"/>
        <end position="83"/>
    </location>
</feature>